<dbReference type="EMBL" id="KN834787">
    <property type="protein sequence ID" value="KIK58007.1"/>
    <property type="molecule type" value="Genomic_DNA"/>
</dbReference>
<feature type="non-terminal residue" evidence="1">
    <location>
        <position position="76"/>
    </location>
</feature>
<evidence type="ECO:0000313" key="2">
    <source>
        <dbReference type="Proteomes" id="UP000053593"/>
    </source>
</evidence>
<organism evidence="1 2">
    <name type="scientific">Collybiopsis luxurians FD-317 M1</name>
    <dbReference type="NCBI Taxonomy" id="944289"/>
    <lineage>
        <taxon>Eukaryota</taxon>
        <taxon>Fungi</taxon>
        <taxon>Dikarya</taxon>
        <taxon>Basidiomycota</taxon>
        <taxon>Agaricomycotina</taxon>
        <taxon>Agaricomycetes</taxon>
        <taxon>Agaricomycetidae</taxon>
        <taxon>Agaricales</taxon>
        <taxon>Marasmiineae</taxon>
        <taxon>Omphalotaceae</taxon>
        <taxon>Collybiopsis</taxon>
        <taxon>Collybiopsis luxurians</taxon>
    </lineage>
</organism>
<dbReference type="HOGENOM" id="CLU_181172_0_0_1"/>
<dbReference type="AlphaFoldDB" id="A0A0D0CIB5"/>
<evidence type="ECO:0000313" key="1">
    <source>
        <dbReference type="EMBL" id="KIK58007.1"/>
    </source>
</evidence>
<keyword evidence="2" id="KW-1185">Reference proteome</keyword>
<proteinExistence type="predicted"/>
<name>A0A0D0CIB5_9AGAR</name>
<accession>A0A0D0CIB5</accession>
<dbReference type="Proteomes" id="UP000053593">
    <property type="component" value="Unassembled WGS sequence"/>
</dbReference>
<dbReference type="OrthoDB" id="5572844at2759"/>
<sequence>RKIMRDSKMIAINVEVLDLHLISYYTEEDVRNRILKRPVSRTDIMRLDIPPNIFRLINFQIPWNVEVGPEVMAGHW</sequence>
<gene>
    <name evidence="1" type="ORF">GYMLUDRAFT_171581</name>
</gene>
<protein>
    <submittedName>
        <fullName evidence="1">Uncharacterized protein</fullName>
    </submittedName>
</protein>
<reference evidence="1 2" key="1">
    <citation type="submission" date="2014-04" db="EMBL/GenBank/DDBJ databases">
        <title>Evolutionary Origins and Diversification of the Mycorrhizal Mutualists.</title>
        <authorList>
            <consortium name="DOE Joint Genome Institute"/>
            <consortium name="Mycorrhizal Genomics Consortium"/>
            <person name="Kohler A."/>
            <person name="Kuo A."/>
            <person name="Nagy L.G."/>
            <person name="Floudas D."/>
            <person name="Copeland A."/>
            <person name="Barry K.W."/>
            <person name="Cichocki N."/>
            <person name="Veneault-Fourrey C."/>
            <person name="LaButti K."/>
            <person name="Lindquist E.A."/>
            <person name="Lipzen A."/>
            <person name="Lundell T."/>
            <person name="Morin E."/>
            <person name="Murat C."/>
            <person name="Riley R."/>
            <person name="Ohm R."/>
            <person name="Sun H."/>
            <person name="Tunlid A."/>
            <person name="Henrissat B."/>
            <person name="Grigoriev I.V."/>
            <person name="Hibbett D.S."/>
            <person name="Martin F."/>
        </authorList>
    </citation>
    <scope>NUCLEOTIDE SEQUENCE [LARGE SCALE GENOMIC DNA]</scope>
    <source>
        <strain evidence="1 2">FD-317 M1</strain>
    </source>
</reference>